<dbReference type="EMBL" id="AP025564">
    <property type="protein sequence ID" value="BDE97037.1"/>
    <property type="molecule type" value="Genomic_DNA"/>
</dbReference>
<organism evidence="1 2">
    <name type="scientific">Raoultibacter timonensis</name>
    <dbReference type="NCBI Taxonomy" id="1907662"/>
    <lineage>
        <taxon>Bacteria</taxon>
        <taxon>Bacillati</taxon>
        <taxon>Actinomycetota</taxon>
        <taxon>Coriobacteriia</taxon>
        <taxon>Eggerthellales</taxon>
        <taxon>Eggerthellaceae</taxon>
        <taxon>Raoultibacter</taxon>
    </lineage>
</organism>
<reference evidence="1 2" key="1">
    <citation type="submission" date="2022-01" db="EMBL/GenBank/DDBJ databases">
        <title>Novel bile acid biosynthetic pathways are enriched in the microbiome of centenarians.</title>
        <authorList>
            <person name="Sato Y."/>
            <person name="Atarashi K."/>
            <person name="Plichta R.D."/>
            <person name="Arai Y."/>
            <person name="Sasajima S."/>
            <person name="Kearney M.S."/>
            <person name="Suda W."/>
            <person name="Takeshita K."/>
            <person name="Sasaki T."/>
            <person name="Okamoto S."/>
            <person name="Skelly N.A."/>
            <person name="Okamura Y."/>
            <person name="Vlamakis H."/>
            <person name="Li Y."/>
            <person name="Tanoue T."/>
            <person name="Takei H."/>
            <person name="Nittono H."/>
            <person name="Narushima S."/>
            <person name="Irie J."/>
            <person name="Itoh H."/>
            <person name="Moriya K."/>
            <person name="Sugiura Y."/>
            <person name="Suematsu M."/>
            <person name="Moritoki N."/>
            <person name="Shibata S."/>
            <person name="Littman R.D."/>
            <person name="Fischbach A.M."/>
            <person name="Uwamino Y."/>
            <person name="Inoue T."/>
            <person name="Honda A."/>
            <person name="Hattori M."/>
            <person name="Murai T."/>
            <person name="Xavier J.R."/>
            <person name="Hirose N."/>
            <person name="Honda K."/>
        </authorList>
    </citation>
    <scope>NUCLEOTIDE SEQUENCE [LARGE SCALE GENOMIC DNA]</scope>
    <source>
        <strain evidence="1 2">CE91-St30</strain>
    </source>
</reference>
<accession>A0ABM7WKZ4</accession>
<name>A0ABM7WKZ4_9ACTN</name>
<sequence>MKICFRIFSDNLVVALPLSGDVEKQHWEIILFMRTVSNIQSSCVGGIVGWLLRGGMTIGPAYMDEVMVWGEALVEAHHLEDRLAVFPRIVLAENTACSLLKDEELSAFVNQDFDGLYYLNYLSNWSYCGEILAAGFERMKQEALPNARPDVVQKLRWHMNYANRELERKGENARLSL</sequence>
<keyword evidence="2" id="KW-1185">Reference proteome</keyword>
<dbReference type="RefSeq" id="WP_244386171.1">
    <property type="nucleotide sequence ID" value="NZ_AP025564.1"/>
</dbReference>
<evidence type="ECO:0000313" key="2">
    <source>
        <dbReference type="Proteomes" id="UP001320544"/>
    </source>
</evidence>
<dbReference type="Proteomes" id="UP001320544">
    <property type="component" value="Chromosome"/>
</dbReference>
<protein>
    <submittedName>
        <fullName evidence="1">Uncharacterized protein</fullName>
    </submittedName>
</protein>
<evidence type="ECO:0000313" key="1">
    <source>
        <dbReference type="EMBL" id="BDE97037.1"/>
    </source>
</evidence>
<gene>
    <name evidence="1" type="ORF">CE91St30_23700</name>
</gene>
<proteinExistence type="predicted"/>